<dbReference type="Proteomes" id="UP000035680">
    <property type="component" value="Unassembled WGS sequence"/>
</dbReference>
<accession>A0A0K0G5M7</accession>
<dbReference type="AlphaFoldDB" id="A0A0K0G5M7"/>
<dbReference type="WBParaSite" id="SVE_2004800.1">
    <property type="protein sequence ID" value="SVE_2004800.1"/>
    <property type="gene ID" value="SVE_2004800"/>
</dbReference>
<evidence type="ECO:0000313" key="2">
    <source>
        <dbReference type="Proteomes" id="UP000035680"/>
    </source>
</evidence>
<protein>
    <submittedName>
        <fullName evidence="3">SAP domain-containing protein</fullName>
    </submittedName>
</protein>
<feature type="chain" id="PRO_5005330533" evidence="1">
    <location>
        <begin position="23"/>
        <end position="72"/>
    </location>
</feature>
<evidence type="ECO:0000313" key="3">
    <source>
        <dbReference type="WBParaSite" id="SVE_2004800.1"/>
    </source>
</evidence>
<feature type="signal peptide" evidence="1">
    <location>
        <begin position="1"/>
        <end position="22"/>
    </location>
</feature>
<sequence length="72" mass="7928">MLFIKNLLAYIYAILQRVKVEAEGIINLMKLDCDLILSLNLKTTCVKACKELGLQTSGTKAEASGDIDPKRS</sequence>
<name>A0A0K0G5M7_STRVS</name>
<reference evidence="2" key="1">
    <citation type="submission" date="2014-07" db="EMBL/GenBank/DDBJ databases">
        <authorList>
            <person name="Martin A.A"/>
            <person name="De Silva N."/>
        </authorList>
    </citation>
    <scope>NUCLEOTIDE SEQUENCE</scope>
</reference>
<evidence type="ECO:0000256" key="1">
    <source>
        <dbReference type="SAM" id="SignalP"/>
    </source>
</evidence>
<reference evidence="3" key="2">
    <citation type="submission" date="2015-08" db="UniProtKB">
        <authorList>
            <consortium name="WormBaseParasite"/>
        </authorList>
    </citation>
    <scope>IDENTIFICATION</scope>
</reference>
<organism evidence="2 3">
    <name type="scientific">Strongyloides venezuelensis</name>
    <name type="common">Threadworm</name>
    <dbReference type="NCBI Taxonomy" id="75913"/>
    <lineage>
        <taxon>Eukaryota</taxon>
        <taxon>Metazoa</taxon>
        <taxon>Ecdysozoa</taxon>
        <taxon>Nematoda</taxon>
        <taxon>Chromadorea</taxon>
        <taxon>Rhabditida</taxon>
        <taxon>Tylenchina</taxon>
        <taxon>Panagrolaimomorpha</taxon>
        <taxon>Strongyloidoidea</taxon>
        <taxon>Strongyloididae</taxon>
        <taxon>Strongyloides</taxon>
    </lineage>
</organism>
<keyword evidence="2" id="KW-1185">Reference proteome</keyword>
<proteinExistence type="predicted"/>
<keyword evidence="1" id="KW-0732">Signal</keyword>